<comment type="similarity">
    <text evidence="3 12">Belongs to the chalcone isomerase family.</text>
</comment>
<dbReference type="Gene3D" id="3.50.70.10">
    <property type="match status" value="4"/>
</dbReference>
<dbReference type="InterPro" id="IPR036298">
    <property type="entry name" value="Chalcone_isomerase_sf"/>
</dbReference>
<evidence type="ECO:0000256" key="3">
    <source>
        <dbReference type="ARBA" id="ARBA00007166"/>
    </source>
</evidence>
<dbReference type="InterPro" id="IPR024788">
    <property type="entry name" value="Malectin-like_Carb-bd_dom"/>
</dbReference>
<comment type="function">
    <text evidence="10">Catalyzes the intramolecular cyclization of bicyclic chalcones into tricyclic (S)-flavanones. Responsible for the isomerization of 4,2',4',6'-tetrahydroxychalcone (also termed chalcone) into naringenin.</text>
</comment>
<keyword evidence="4" id="KW-0812">Transmembrane</keyword>
<dbReference type="InterPro" id="IPR016089">
    <property type="entry name" value="Chalcone_isomerase_bundle_sf"/>
</dbReference>
<evidence type="ECO:0000256" key="6">
    <source>
        <dbReference type="ARBA" id="ARBA00022989"/>
    </source>
</evidence>
<dbReference type="SUPFAM" id="SSF54626">
    <property type="entry name" value="Chalcone isomerase"/>
    <property type="match status" value="3"/>
</dbReference>
<feature type="domain" description="Chalcone isomerase" evidence="14">
    <location>
        <begin position="15"/>
        <end position="149"/>
    </location>
</feature>
<feature type="chain" id="PRO_5019819161" description="Chalcone-flavonone isomerase family protein" evidence="13">
    <location>
        <begin position="24"/>
        <end position="979"/>
    </location>
</feature>
<protein>
    <recommendedName>
        <fullName evidence="12">Chalcone-flavonone isomerase family protein</fullName>
    </recommendedName>
</protein>
<comment type="caution">
    <text evidence="16">The sequence shown here is derived from an EMBL/GenBank/DDBJ whole genome shotgun (WGS) entry which is preliminary data.</text>
</comment>
<dbReference type="Proteomes" id="UP000290289">
    <property type="component" value="Chromosome 1"/>
</dbReference>
<evidence type="ECO:0000256" key="9">
    <source>
        <dbReference type="ARBA" id="ARBA00023241"/>
    </source>
</evidence>
<dbReference type="Pfam" id="PF02431">
    <property type="entry name" value="Chalcone"/>
    <property type="match status" value="3"/>
</dbReference>
<evidence type="ECO:0000256" key="4">
    <source>
        <dbReference type="ARBA" id="ARBA00022692"/>
    </source>
</evidence>
<keyword evidence="8" id="KW-0413">Isomerase</keyword>
<reference evidence="16 17" key="1">
    <citation type="submission" date="2018-10" db="EMBL/GenBank/DDBJ databases">
        <title>A high-quality apple genome assembly.</title>
        <authorList>
            <person name="Hu J."/>
        </authorList>
    </citation>
    <scope>NUCLEOTIDE SEQUENCE [LARGE SCALE GENOMIC DNA]</scope>
    <source>
        <strain evidence="17">cv. HFTH1</strain>
        <tissue evidence="16">Young leaf</tissue>
    </source>
</reference>
<dbReference type="Pfam" id="PF12819">
    <property type="entry name" value="Malectin_like"/>
    <property type="match status" value="1"/>
</dbReference>
<dbReference type="GO" id="GO:0045430">
    <property type="term" value="F:chalcone isomerase activity"/>
    <property type="evidence" value="ECO:0007669"/>
    <property type="project" value="UniProtKB-EC"/>
</dbReference>
<evidence type="ECO:0000259" key="15">
    <source>
        <dbReference type="Pfam" id="PF12819"/>
    </source>
</evidence>
<evidence type="ECO:0000256" key="10">
    <source>
        <dbReference type="ARBA" id="ARBA00025429"/>
    </source>
</evidence>
<evidence type="ECO:0000256" key="11">
    <source>
        <dbReference type="ARBA" id="ARBA00034056"/>
    </source>
</evidence>
<name>A0A498KRC7_MALDO</name>
<feature type="domain" description="Malectin-like" evidence="15">
    <location>
        <begin position="610"/>
        <end position="935"/>
    </location>
</feature>
<dbReference type="GO" id="GO:0016020">
    <property type="term" value="C:membrane"/>
    <property type="evidence" value="ECO:0007669"/>
    <property type="project" value="UniProtKB-SubCell"/>
</dbReference>
<evidence type="ECO:0000256" key="12">
    <source>
        <dbReference type="RuleBase" id="RU361158"/>
    </source>
</evidence>
<comment type="subcellular location">
    <subcellularLocation>
        <location evidence="1">Membrane</location>
        <topology evidence="1">Single-pass membrane protein</topology>
    </subcellularLocation>
</comment>
<dbReference type="Gene3D" id="1.10.890.20">
    <property type="match status" value="2"/>
</dbReference>
<dbReference type="EMBL" id="RDQH01000327">
    <property type="protein sequence ID" value="RXI09034.1"/>
    <property type="molecule type" value="Genomic_DNA"/>
</dbReference>
<evidence type="ECO:0000256" key="2">
    <source>
        <dbReference type="ARBA" id="ARBA00004966"/>
    </source>
</evidence>
<keyword evidence="17" id="KW-1185">Reference proteome</keyword>
<dbReference type="AlphaFoldDB" id="A0A498KRC7"/>
<dbReference type="InterPro" id="IPR016087">
    <property type="entry name" value="Chalcone_isomerase"/>
</dbReference>
<dbReference type="UniPathway" id="UPA00154"/>
<evidence type="ECO:0000256" key="8">
    <source>
        <dbReference type="ARBA" id="ARBA00023235"/>
    </source>
</evidence>
<feature type="domain" description="Chalcone isomerase" evidence="14">
    <location>
        <begin position="392"/>
        <end position="594"/>
    </location>
</feature>
<keyword evidence="5 13" id="KW-0732">Signal</keyword>
<keyword evidence="9" id="KW-0284">Flavonoid biosynthesis</keyword>
<comment type="pathway">
    <text evidence="2">Secondary metabolite biosynthesis; flavonoid biosynthesis.</text>
</comment>
<gene>
    <name evidence="16" type="ORF">DVH24_023178</name>
</gene>
<proteinExistence type="inferred from homology"/>
<dbReference type="PANTHER" id="PTHR28039:SF8">
    <property type="entry name" value="CHALCONE--FLAVANONE ISOMERASE 1-RELATED"/>
    <property type="match status" value="1"/>
</dbReference>
<feature type="signal peptide" evidence="13">
    <location>
        <begin position="1"/>
        <end position="23"/>
    </location>
</feature>
<evidence type="ECO:0000256" key="5">
    <source>
        <dbReference type="ARBA" id="ARBA00022729"/>
    </source>
</evidence>
<accession>A0A498KRC7</accession>
<organism evidence="16 17">
    <name type="scientific">Malus domestica</name>
    <name type="common">Apple</name>
    <name type="synonym">Pyrus malus</name>
    <dbReference type="NCBI Taxonomy" id="3750"/>
    <lineage>
        <taxon>Eukaryota</taxon>
        <taxon>Viridiplantae</taxon>
        <taxon>Streptophyta</taxon>
        <taxon>Embryophyta</taxon>
        <taxon>Tracheophyta</taxon>
        <taxon>Spermatophyta</taxon>
        <taxon>Magnoliopsida</taxon>
        <taxon>eudicotyledons</taxon>
        <taxon>Gunneridae</taxon>
        <taxon>Pentapetalae</taxon>
        <taxon>rosids</taxon>
        <taxon>fabids</taxon>
        <taxon>Rosales</taxon>
        <taxon>Rosaceae</taxon>
        <taxon>Amygdaloideae</taxon>
        <taxon>Maleae</taxon>
        <taxon>Malus</taxon>
    </lineage>
</organism>
<keyword evidence="6" id="KW-1133">Transmembrane helix</keyword>
<evidence type="ECO:0000256" key="1">
    <source>
        <dbReference type="ARBA" id="ARBA00004167"/>
    </source>
</evidence>
<sequence length="979" mass="106950">MLVACFCFHLTVFWLLKCTGVRGLEIQGNFVKFTAIGLYLEDNVVPLLAVKWKGKTAEELTEFVEFFRDIVTGSFEKFIQVTMILPLTGQQYIENVSENCVAFWKLVGIYTDAKEKAIEKFLEVFNDQNFLPGASILFTQSPKGSLTMAPTPSVAGLQVETTAFPPSVKPPGSSNTLFLGGAGVRGLEIQGNFVKFTAIGVYLEDNVVPQLAVKWKGKTAEELTESVEFFRDIVTGPFEKFIQVTTILPLTGQQYSHKVSENCVAFWKSIGIYTDAEGKAIEKFLEVFKDQNFPPGASILFTQSPKGSLKISFSRDASVPEAANTVIENKLLSDAVLESIVGKHGVSPAAKQSLAGRLSELLNGCNESNDAKAGNEKDCQIAPPPSLAGLQVETTAFPPSVKPPGSPNTLFLGGAGVRGLEIQGNFVKFTAIGVYLEDNAVPQLAVKWKGKTAKELTESVEFFRDIVTGPFEKFIQVTTILPLTGQQYSEKVSENCIAFWKLVGIYTDAEGKAIETFLEVFKDQNFPPGASILFTQSPKGSLTISFSRDASVPEAANVVIENKLLSEAVLESIVGKHGVSPAAKQSLATRLSELLNGCKESNVTIGWLNIDCGSNATSWDKNLLQWVTDNDYTKAGINKQVPQKQPLEEMNTLRSFPNQNQQNCYVLPYNAPTQRYLIRAGFYYGDYDGLSRPPPFDLRINGQKWSTVKASTAEGPLYHEAMYVNQGSGSLNVCVVQVEKGMVPFVSSIEAVPIYVFTGPLYPKMETSYAYDLTSRVNLGGNEVRYAGPLSEERYNRVWTRGTTPPNCFQVPTVATALLLIENDPPIPVLLDSIQSLNPSDPIILTVDLPHSTPQLAYIVLYFVETATLPKPNDIRIIDIYINGQIKSTATLKFGEYKVITLYPVTVVGPTINVTMVSANGSTLPPIVSAMEVFTRVEPDSKSSSPPSSTPTHGSGTQGSFYAYINSISCICLFLICIA</sequence>
<evidence type="ECO:0000313" key="16">
    <source>
        <dbReference type="EMBL" id="RXI09034.1"/>
    </source>
</evidence>
<keyword evidence="7" id="KW-0472">Membrane</keyword>
<evidence type="ECO:0000256" key="13">
    <source>
        <dbReference type="SAM" id="SignalP"/>
    </source>
</evidence>
<feature type="domain" description="Chalcone isomerase" evidence="14">
    <location>
        <begin position="159"/>
        <end position="361"/>
    </location>
</feature>
<evidence type="ECO:0000256" key="7">
    <source>
        <dbReference type="ARBA" id="ARBA00023136"/>
    </source>
</evidence>
<evidence type="ECO:0000313" key="17">
    <source>
        <dbReference type="Proteomes" id="UP000290289"/>
    </source>
</evidence>
<evidence type="ECO:0000259" key="14">
    <source>
        <dbReference type="Pfam" id="PF02431"/>
    </source>
</evidence>
<dbReference type="PANTHER" id="PTHR28039">
    <property type="entry name" value="CHALCONE--FLAVONONE ISOMERASE 1-RELATED"/>
    <property type="match status" value="1"/>
</dbReference>
<dbReference type="GO" id="GO:0009813">
    <property type="term" value="P:flavonoid biosynthetic process"/>
    <property type="evidence" value="ECO:0007669"/>
    <property type="project" value="UniProtKB-UniPathway"/>
</dbReference>
<dbReference type="InterPro" id="IPR016088">
    <property type="entry name" value="Chalcone_isomerase_3-sand"/>
</dbReference>
<dbReference type="InterPro" id="IPR044164">
    <property type="entry name" value="CFI"/>
</dbReference>
<comment type="catalytic activity">
    <reaction evidence="11">
        <text>a chalcone = a flavanone.</text>
        <dbReference type="EC" id="5.5.1.6"/>
    </reaction>
</comment>